<dbReference type="InterPro" id="IPR047650">
    <property type="entry name" value="Transpos_IS110"/>
</dbReference>
<gene>
    <name evidence="4" type="ORF">SULPSESMR1_00679</name>
</gene>
<dbReference type="EMBL" id="CP022415">
    <property type="protein sequence ID" value="ASM71511.1"/>
    <property type="molecule type" value="Genomic_DNA"/>
</dbReference>
<dbReference type="KEGG" id="spse:SULPSESMR1_00679"/>
<dbReference type="GO" id="GO:0006313">
    <property type="term" value="P:DNA transposition"/>
    <property type="evidence" value="ECO:0007669"/>
    <property type="project" value="InterPro"/>
</dbReference>
<dbReference type="GO" id="GO:0004803">
    <property type="term" value="F:transposase activity"/>
    <property type="evidence" value="ECO:0007669"/>
    <property type="project" value="InterPro"/>
</dbReference>
<evidence type="ECO:0000313" key="4">
    <source>
        <dbReference type="EMBL" id="ASM71511.1"/>
    </source>
</evidence>
<keyword evidence="1" id="KW-0175">Coiled coil</keyword>
<proteinExistence type="predicted"/>
<dbReference type="AlphaFoldDB" id="A0A221JXN4"/>
<protein>
    <submittedName>
        <fullName evidence="4">Transposase</fullName>
    </submittedName>
</protein>
<evidence type="ECO:0000256" key="1">
    <source>
        <dbReference type="SAM" id="Coils"/>
    </source>
</evidence>
<evidence type="ECO:0000313" key="5">
    <source>
        <dbReference type="Proteomes" id="UP000199754"/>
    </source>
</evidence>
<name>A0A221JXN4_9RHOB</name>
<dbReference type="Pfam" id="PF01548">
    <property type="entry name" value="DEDD_Tnp_IS110"/>
    <property type="match status" value="1"/>
</dbReference>
<dbReference type="Proteomes" id="UP000199754">
    <property type="component" value="Chromosome"/>
</dbReference>
<evidence type="ECO:0000259" key="2">
    <source>
        <dbReference type="Pfam" id="PF01548"/>
    </source>
</evidence>
<feature type="domain" description="Transposase IS110-like N-terminal" evidence="2">
    <location>
        <begin position="6"/>
        <end position="146"/>
    </location>
</feature>
<dbReference type="Pfam" id="PF02371">
    <property type="entry name" value="Transposase_20"/>
    <property type="match status" value="1"/>
</dbReference>
<dbReference type="RefSeq" id="WP_089419562.1">
    <property type="nucleotide sequence ID" value="NZ_CP022415.1"/>
</dbReference>
<reference evidence="4 5" key="1">
    <citation type="submission" date="2017-07" db="EMBL/GenBank/DDBJ databases">
        <title>Genome Sequence of Sulfitobacter pseudonitzschiae Strain SMR1 Isolated from a culture of the Diatom Skeletonema marinoi.</title>
        <authorList>
            <person name="Topel M."/>
            <person name="Pinder M.I.M."/>
            <person name="Johansson O.N."/>
            <person name="Kourtchenko O."/>
            <person name="Godhe A."/>
            <person name="Clarke A.K."/>
        </authorList>
    </citation>
    <scope>NUCLEOTIDE SEQUENCE [LARGE SCALE GENOMIC DNA]</scope>
    <source>
        <strain evidence="4 5">SMR1</strain>
    </source>
</reference>
<dbReference type="GO" id="GO:0003677">
    <property type="term" value="F:DNA binding"/>
    <property type="evidence" value="ECO:0007669"/>
    <property type="project" value="InterPro"/>
</dbReference>
<keyword evidence="5" id="KW-1185">Reference proteome</keyword>
<feature type="coiled-coil region" evidence="1">
    <location>
        <begin position="123"/>
        <end position="180"/>
    </location>
</feature>
<dbReference type="PANTHER" id="PTHR33055">
    <property type="entry name" value="TRANSPOSASE FOR INSERTION SEQUENCE ELEMENT IS1111A"/>
    <property type="match status" value="1"/>
</dbReference>
<feature type="domain" description="Transposase IS116/IS110/IS902 C-terminal" evidence="3">
    <location>
        <begin position="190"/>
        <end position="271"/>
    </location>
</feature>
<organism evidence="4 5">
    <name type="scientific">Pseudosulfitobacter pseudonitzschiae</name>
    <dbReference type="NCBI Taxonomy" id="1402135"/>
    <lineage>
        <taxon>Bacteria</taxon>
        <taxon>Pseudomonadati</taxon>
        <taxon>Pseudomonadota</taxon>
        <taxon>Alphaproteobacteria</taxon>
        <taxon>Rhodobacterales</taxon>
        <taxon>Roseobacteraceae</taxon>
        <taxon>Pseudosulfitobacter</taxon>
    </lineage>
</organism>
<sequence>MNHDTIGIDISKDKLDVHRLLDGRFAQFPNTKPGFKALQKWVGAILPACVVYEPTGAYHGAFEAALADHLPLVKVNPKHARRFAESRGAGAKTDRADARSLAQMGAAHGLAPDTPAAKDRPVLRELQSARTALVKDKVRLRNQLDKQGHALTRKLSSRRLRLVEAQIAELDQAIRAQIETCPVRKRALTLMESIKGIGAVAATTILIELPEIGSLRKKAVAAIAGVAPITRQSGRWRGQAFIQGGRKPLRDALYMPALVAIRFNPDLKAQYDKMKAAGKPPKVAIIAVMRKLLILANTLVREDREWSEIKA</sequence>
<dbReference type="PANTHER" id="PTHR33055:SF13">
    <property type="entry name" value="TRANSPOSASE"/>
    <property type="match status" value="1"/>
</dbReference>
<dbReference type="InterPro" id="IPR002525">
    <property type="entry name" value="Transp_IS110-like_N"/>
</dbReference>
<accession>A0A221JXN4</accession>
<dbReference type="InterPro" id="IPR003346">
    <property type="entry name" value="Transposase_20"/>
</dbReference>
<dbReference type="OrthoDB" id="8261795at2"/>
<evidence type="ECO:0000259" key="3">
    <source>
        <dbReference type="Pfam" id="PF02371"/>
    </source>
</evidence>